<comment type="catalytic activity">
    <reaction evidence="6">
        <text>3-phosphoshikimate + phosphoenolpyruvate = 5-O-(1-carboxyvinyl)-3-phosphoshikimate + phosphate</text>
        <dbReference type="Rhea" id="RHEA:21256"/>
        <dbReference type="ChEBI" id="CHEBI:43474"/>
        <dbReference type="ChEBI" id="CHEBI:57701"/>
        <dbReference type="ChEBI" id="CHEBI:58702"/>
        <dbReference type="ChEBI" id="CHEBI:145989"/>
        <dbReference type="EC" id="2.5.1.19"/>
    </reaction>
    <physiologicalReaction direction="left-to-right" evidence="6">
        <dbReference type="Rhea" id="RHEA:21257"/>
    </physiologicalReaction>
</comment>
<dbReference type="Gene3D" id="3.65.10.10">
    <property type="entry name" value="Enolpyruvate transferase domain"/>
    <property type="match status" value="2"/>
</dbReference>
<keyword evidence="7" id="KW-0963">Cytoplasm</keyword>
<feature type="binding site" evidence="7">
    <location>
        <position position="385"/>
    </location>
    <ligand>
        <name>phosphoenolpyruvate</name>
        <dbReference type="ChEBI" id="CHEBI:58702"/>
    </ligand>
</feature>
<sequence>MTPVDGPVHSAVRLPGSKSITNRALLLAALADGKSVLRDPLQSDDTLYMFEALRSLGVDVTLTDAGDFEVIGVGGAFSAPAKSPIFIGNSGTTVRFLTAAACLAPAGSDVVLDGVARMRERPIRDLLGALISLGVDAESVNGHGCPPVRVRGGGLPGGKCLLRGDVSSQFLTALLQAAPYAKQNVEIEIVGDLISKPYVDMTQNVMHAFGVEMVNSNYRHLTVAAGQRYEGREYDVEADASNATYFLAAAAVTGGSVILENLGAGSIQGDAKFARVLEQMGCDVDFGVHIAVRGPQTLKAIDVDLEAIPDTAQTLAVIAAFADGPSTLRGLASLRVKETDRIAAITNELTKLGVGVEEGRDFWTITPPAAGQYQPAEIKTYDDHRMAMSFAVAGLRLPGVTILDPGCVAKTFPDFWERWEKFFYTAKQQ</sequence>
<dbReference type="PANTHER" id="PTHR21090">
    <property type="entry name" value="AROM/DEHYDROQUINATE SYNTHASE"/>
    <property type="match status" value="1"/>
</dbReference>
<feature type="binding site" evidence="7">
    <location>
        <position position="195"/>
    </location>
    <ligand>
        <name>3-phosphoshikimate</name>
        <dbReference type="ChEBI" id="CHEBI:145989"/>
    </ligand>
</feature>
<feature type="binding site" evidence="7">
    <location>
        <position position="337"/>
    </location>
    <ligand>
        <name>3-phosphoshikimate</name>
        <dbReference type="ChEBI" id="CHEBI:145989"/>
    </ligand>
</feature>
<comment type="function">
    <text evidence="7">Catalyzes the transfer of the enolpyruvyl moiety of phosphoenolpyruvate (PEP) to the 5-hydroxyl of shikimate-3-phosphate (S3P) to produce enolpyruvyl shikimate-3-phosphate and inorganic phosphate.</text>
</comment>
<dbReference type="InterPro" id="IPR023193">
    <property type="entry name" value="EPSP_synthase_CS"/>
</dbReference>
<dbReference type="KEGG" id="ccot:CCAX7_44670"/>
<proteinExistence type="inferred from homology"/>
<dbReference type="HAMAP" id="MF_00210">
    <property type="entry name" value="EPSP_synth"/>
    <property type="match status" value="1"/>
</dbReference>
<evidence type="ECO:0000256" key="1">
    <source>
        <dbReference type="ARBA" id="ARBA00004811"/>
    </source>
</evidence>
<comment type="caution">
    <text evidence="7">Lacks conserved residue(s) required for the propagation of feature annotation.</text>
</comment>
<organism evidence="8 9">
    <name type="scientific">Capsulimonas corticalis</name>
    <dbReference type="NCBI Taxonomy" id="2219043"/>
    <lineage>
        <taxon>Bacteria</taxon>
        <taxon>Bacillati</taxon>
        <taxon>Armatimonadota</taxon>
        <taxon>Armatimonadia</taxon>
        <taxon>Capsulimonadales</taxon>
        <taxon>Capsulimonadaceae</taxon>
        <taxon>Capsulimonas</taxon>
    </lineage>
</organism>
<evidence type="ECO:0000313" key="8">
    <source>
        <dbReference type="EMBL" id="BDI32416.1"/>
    </source>
</evidence>
<feature type="binding site" evidence="7">
    <location>
        <position position="91"/>
    </location>
    <ligand>
        <name>phosphoenolpyruvate</name>
        <dbReference type="ChEBI" id="CHEBI:58702"/>
    </ligand>
</feature>
<evidence type="ECO:0000313" key="9">
    <source>
        <dbReference type="Proteomes" id="UP000287394"/>
    </source>
</evidence>
<dbReference type="EC" id="2.5.1.19" evidence="7"/>
<dbReference type="SUPFAM" id="SSF55205">
    <property type="entry name" value="EPT/RTPC-like"/>
    <property type="match status" value="1"/>
</dbReference>
<feature type="binding site" evidence="7">
    <location>
        <position position="23"/>
    </location>
    <ligand>
        <name>3-phosphoshikimate</name>
        <dbReference type="ChEBI" id="CHEBI:145989"/>
    </ligand>
</feature>
<dbReference type="NCBIfam" id="TIGR01356">
    <property type="entry name" value="aroA"/>
    <property type="match status" value="1"/>
</dbReference>
<dbReference type="PANTHER" id="PTHR21090:SF5">
    <property type="entry name" value="PENTAFUNCTIONAL AROM POLYPEPTIDE"/>
    <property type="match status" value="1"/>
</dbReference>
<dbReference type="FunCoup" id="A0A402CX74">
    <property type="interactions" value="372"/>
</dbReference>
<dbReference type="EMBL" id="AP025739">
    <property type="protein sequence ID" value="BDI32416.1"/>
    <property type="molecule type" value="Genomic_DNA"/>
</dbReference>
<reference evidence="8 9" key="1">
    <citation type="journal article" date="2019" name="Int. J. Syst. Evol. Microbiol.">
        <title>Capsulimonas corticalis gen. nov., sp. nov., an aerobic capsulated bacterium, of a novel bacterial order, Capsulimonadales ord. nov., of the class Armatimonadia of the phylum Armatimonadetes.</title>
        <authorList>
            <person name="Li J."/>
            <person name="Kudo C."/>
            <person name="Tonouchi A."/>
        </authorList>
    </citation>
    <scope>NUCLEOTIDE SEQUENCE [LARGE SCALE GENOMIC DNA]</scope>
    <source>
        <strain evidence="8 9">AX-7</strain>
    </source>
</reference>
<keyword evidence="9" id="KW-1185">Reference proteome</keyword>
<evidence type="ECO:0000256" key="5">
    <source>
        <dbReference type="ARBA" id="ARBA00023141"/>
    </source>
</evidence>
<dbReference type="Pfam" id="PF00275">
    <property type="entry name" value="EPSP_synthase"/>
    <property type="match status" value="1"/>
</dbReference>
<dbReference type="PROSITE" id="PS00104">
    <property type="entry name" value="EPSP_SYNTHASE_1"/>
    <property type="match status" value="1"/>
</dbReference>
<dbReference type="GO" id="GO:0005737">
    <property type="term" value="C:cytoplasm"/>
    <property type="evidence" value="ECO:0007669"/>
    <property type="project" value="UniProtKB-SubCell"/>
</dbReference>
<name>A0A402CX74_9BACT</name>
<feature type="active site" description="Proton acceptor" evidence="7">
    <location>
        <position position="310"/>
    </location>
</feature>
<evidence type="ECO:0000256" key="4">
    <source>
        <dbReference type="ARBA" id="ARBA00022679"/>
    </source>
</evidence>
<evidence type="ECO:0000256" key="6">
    <source>
        <dbReference type="ARBA" id="ARBA00044633"/>
    </source>
</evidence>
<comment type="subunit">
    <text evidence="7">Monomer.</text>
</comment>
<keyword evidence="4 7" id="KW-0808">Transferase</keyword>
<feature type="binding site" evidence="7">
    <location>
        <position position="310"/>
    </location>
    <ligand>
        <name>3-phosphoshikimate</name>
        <dbReference type="ChEBI" id="CHEBI:145989"/>
    </ligand>
</feature>
<feature type="binding site" evidence="7">
    <location>
        <position position="168"/>
    </location>
    <ligand>
        <name>3-phosphoshikimate</name>
        <dbReference type="ChEBI" id="CHEBI:145989"/>
    </ligand>
</feature>
<dbReference type="Proteomes" id="UP000287394">
    <property type="component" value="Chromosome"/>
</dbReference>
<dbReference type="CDD" id="cd01556">
    <property type="entry name" value="EPSP_synthase"/>
    <property type="match status" value="1"/>
</dbReference>
<evidence type="ECO:0000256" key="7">
    <source>
        <dbReference type="HAMAP-Rule" id="MF_00210"/>
    </source>
</evidence>
<comment type="similarity">
    <text evidence="2 7">Belongs to the EPSP synthase family.</text>
</comment>
<dbReference type="PIRSF" id="PIRSF000505">
    <property type="entry name" value="EPSPS"/>
    <property type="match status" value="1"/>
</dbReference>
<evidence type="ECO:0000256" key="3">
    <source>
        <dbReference type="ARBA" id="ARBA00022605"/>
    </source>
</evidence>
<feature type="binding site" evidence="7">
    <location>
        <position position="167"/>
    </location>
    <ligand>
        <name>3-phosphoshikimate</name>
        <dbReference type="ChEBI" id="CHEBI:145989"/>
    </ligand>
</feature>
<feature type="binding site" evidence="7">
    <location>
        <position position="18"/>
    </location>
    <ligand>
        <name>phosphoenolpyruvate</name>
        <dbReference type="ChEBI" id="CHEBI:58702"/>
    </ligand>
</feature>
<dbReference type="InterPro" id="IPR001986">
    <property type="entry name" value="Enolpyruvate_Tfrase_dom"/>
</dbReference>
<dbReference type="InterPro" id="IPR036968">
    <property type="entry name" value="Enolpyruvate_Tfrase_sf"/>
</dbReference>
<dbReference type="InterPro" id="IPR006264">
    <property type="entry name" value="EPSP_synthase"/>
</dbReference>
<comment type="pathway">
    <text evidence="1 7">Metabolic intermediate biosynthesis; chorismate biosynthesis; chorismate from D-erythrose 4-phosphate and phosphoenolpyruvate: step 6/7.</text>
</comment>
<evidence type="ECO:0000256" key="2">
    <source>
        <dbReference type="ARBA" id="ARBA00009948"/>
    </source>
</evidence>
<dbReference type="GO" id="GO:0009073">
    <property type="term" value="P:aromatic amino acid family biosynthetic process"/>
    <property type="evidence" value="ECO:0007669"/>
    <property type="project" value="UniProtKB-KW"/>
</dbReference>
<dbReference type="RefSeq" id="WP_218025615.1">
    <property type="nucleotide sequence ID" value="NZ_AP025739.1"/>
</dbReference>
<gene>
    <name evidence="7 8" type="primary">aroA</name>
    <name evidence="8" type="ORF">CCAX7_44670</name>
</gene>
<comment type="subcellular location">
    <subcellularLocation>
        <location evidence="7">Cytoplasm</location>
    </subcellularLocation>
</comment>
<keyword evidence="3 7" id="KW-0028">Amino-acid biosynthesis</keyword>
<dbReference type="GO" id="GO:0008652">
    <property type="term" value="P:amino acid biosynthetic process"/>
    <property type="evidence" value="ECO:0007669"/>
    <property type="project" value="UniProtKB-KW"/>
</dbReference>
<feature type="binding site" evidence="7">
    <location>
        <position position="121"/>
    </location>
    <ligand>
        <name>phosphoenolpyruvate</name>
        <dbReference type="ChEBI" id="CHEBI:58702"/>
    </ligand>
</feature>
<feature type="binding site" evidence="7">
    <location>
        <position position="410"/>
    </location>
    <ligand>
        <name>phosphoenolpyruvate</name>
        <dbReference type="ChEBI" id="CHEBI:58702"/>
    </ligand>
</feature>
<accession>A0A402CX74</accession>
<dbReference type="InterPro" id="IPR013792">
    <property type="entry name" value="RNA3'P_cycl/enolpyr_Trfase_a/b"/>
</dbReference>
<feature type="binding site" evidence="7">
    <location>
        <position position="169"/>
    </location>
    <ligand>
        <name>phosphoenolpyruvate</name>
        <dbReference type="ChEBI" id="CHEBI:58702"/>
    </ligand>
</feature>
<feature type="binding site" evidence="7">
    <location>
        <position position="169"/>
    </location>
    <ligand>
        <name>3-phosphoshikimate</name>
        <dbReference type="ChEBI" id="CHEBI:145989"/>
    </ligand>
</feature>
<feature type="binding site" evidence="7">
    <location>
        <position position="19"/>
    </location>
    <ligand>
        <name>3-phosphoshikimate</name>
        <dbReference type="ChEBI" id="CHEBI:145989"/>
    </ligand>
</feature>
<feature type="binding site" evidence="7">
    <location>
        <position position="18"/>
    </location>
    <ligand>
        <name>3-phosphoshikimate</name>
        <dbReference type="ChEBI" id="CHEBI:145989"/>
    </ligand>
</feature>
<dbReference type="GO" id="GO:0003866">
    <property type="term" value="F:3-phosphoshikimate 1-carboxyvinyltransferase activity"/>
    <property type="evidence" value="ECO:0007669"/>
    <property type="project" value="UniProtKB-UniRule"/>
</dbReference>
<dbReference type="AlphaFoldDB" id="A0A402CX74"/>
<dbReference type="PROSITE" id="PS00885">
    <property type="entry name" value="EPSP_SYNTHASE_2"/>
    <property type="match status" value="1"/>
</dbReference>
<keyword evidence="5 7" id="KW-0057">Aromatic amino acid biosynthesis</keyword>
<dbReference type="GO" id="GO:0009423">
    <property type="term" value="P:chorismate biosynthetic process"/>
    <property type="evidence" value="ECO:0007669"/>
    <property type="project" value="UniProtKB-UniRule"/>
</dbReference>
<protein>
    <recommendedName>
        <fullName evidence="7">3-phosphoshikimate 1-carboxyvinyltransferase</fullName>
        <ecNumber evidence="7">2.5.1.19</ecNumber>
    </recommendedName>
    <alternativeName>
        <fullName evidence="7">5-enolpyruvylshikimate-3-phosphate synthase</fullName>
        <shortName evidence="7">EPSP synthase</shortName>
        <shortName evidence="7">EPSPS</shortName>
    </alternativeName>
</protein>
<feature type="binding site" evidence="7">
    <location>
        <position position="341"/>
    </location>
    <ligand>
        <name>phosphoenolpyruvate</name>
        <dbReference type="ChEBI" id="CHEBI:58702"/>
    </ligand>
</feature>